<dbReference type="PANTHER" id="PTHR33973:SF4">
    <property type="entry name" value="OS07G0153300 PROTEIN"/>
    <property type="match status" value="1"/>
</dbReference>
<dbReference type="EMBL" id="NQYH01000004">
    <property type="protein sequence ID" value="RIY41278.1"/>
    <property type="molecule type" value="Genomic_DNA"/>
</dbReference>
<protein>
    <submittedName>
        <fullName evidence="2">DUF1365 domain-containing protein</fullName>
    </submittedName>
</protein>
<organism evidence="2 3">
    <name type="scientific">Neopusillimonas maritima</name>
    <dbReference type="NCBI Taxonomy" id="2026239"/>
    <lineage>
        <taxon>Bacteria</taxon>
        <taxon>Pseudomonadati</taxon>
        <taxon>Pseudomonadota</taxon>
        <taxon>Betaproteobacteria</taxon>
        <taxon>Burkholderiales</taxon>
        <taxon>Alcaligenaceae</taxon>
        <taxon>Neopusillimonas</taxon>
    </lineage>
</organism>
<dbReference type="AlphaFoldDB" id="A0A3A1YVP5"/>
<dbReference type="Proteomes" id="UP000266206">
    <property type="component" value="Unassembled WGS sequence"/>
</dbReference>
<name>A0A3A1YVP5_9BURK</name>
<evidence type="ECO:0000313" key="2">
    <source>
        <dbReference type="EMBL" id="RIY41278.1"/>
    </source>
</evidence>
<accession>A0A3A1YVP5</accession>
<evidence type="ECO:0000313" key="3">
    <source>
        <dbReference type="Proteomes" id="UP000266206"/>
    </source>
</evidence>
<comment type="caution">
    <text evidence="2">The sequence shown here is derived from an EMBL/GenBank/DDBJ whole genome shotgun (WGS) entry which is preliminary data.</text>
</comment>
<dbReference type="Pfam" id="PF07103">
    <property type="entry name" value="DUF1365"/>
    <property type="match status" value="1"/>
</dbReference>
<gene>
    <name evidence="2" type="ORF">CJP73_07035</name>
</gene>
<evidence type="ECO:0000256" key="1">
    <source>
        <dbReference type="SAM" id="MobiDB-lite"/>
    </source>
</evidence>
<dbReference type="OrthoDB" id="9778801at2"/>
<dbReference type="RefSeq" id="WP_119515923.1">
    <property type="nucleotide sequence ID" value="NZ_NQYH01000004.1"/>
</dbReference>
<reference evidence="2 3" key="1">
    <citation type="submission" date="2017-08" db="EMBL/GenBank/DDBJ databases">
        <title>Pusillimonas indicus sp. nov., a member of the family Alcaligenaceae isolated from surface seawater.</title>
        <authorList>
            <person name="Li J."/>
        </authorList>
    </citation>
    <scope>NUCLEOTIDE SEQUENCE [LARGE SCALE GENOMIC DNA]</scope>
    <source>
        <strain evidence="2 3">L52-1-41</strain>
    </source>
</reference>
<proteinExistence type="predicted"/>
<dbReference type="PANTHER" id="PTHR33973">
    <property type="entry name" value="OS07G0153300 PROTEIN"/>
    <property type="match status" value="1"/>
</dbReference>
<sequence length="285" mass="32669">MKTSNITTRQANRAHARSVPLIGIGQIRHARLHPVEHAFSYRTWFLMLPMRSAHHVGWRGLARNKSALVAFHDKDHGDGEGDALAWFDQLLQRSGIHDADGEVWLQTYPRVFGYVFKPVSFWYAYNREGKLRAIVAEVNNTFGERHCYLLASSVQWGKEMTADKVFHVSPFCRASGRYRFRFMRTDAASSRAERIVARIDHDDASGRAILQTSISGYLETLGRATLWKAMISMPFLTFGIMARIHWQALRLWLKKVPFNRKPPLDQPFVTQGDDPDTSYSRSSES</sequence>
<dbReference type="InterPro" id="IPR010775">
    <property type="entry name" value="DUF1365"/>
</dbReference>
<feature type="region of interest" description="Disordered" evidence="1">
    <location>
        <begin position="264"/>
        <end position="285"/>
    </location>
</feature>